<name>A0ACB7YJ46_9ERIC</name>
<reference evidence="1 2" key="1">
    <citation type="journal article" date="2021" name="Hortic Res">
        <title>High-quality reference genome and annotation aids understanding of berry development for evergreen blueberry (Vaccinium darrowii).</title>
        <authorList>
            <person name="Yu J."/>
            <person name="Hulse-Kemp A.M."/>
            <person name="Babiker E."/>
            <person name="Staton M."/>
        </authorList>
    </citation>
    <scope>NUCLEOTIDE SEQUENCE [LARGE SCALE GENOMIC DNA]</scope>
    <source>
        <strain evidence="2">cv. NJ 8807/NJ 8810</strain>
        <tissue evidence="1">Young leaf</tissue>
    </source>
</reference>
<comment type="caution">
    <text evidence="1">The sequence shown here is derived from an EMBL/GenBank/DDBJ whole genome shotgun (WGS) entry which is preliminary data.</text>
</comment>
<proteinExistence type="predicted"/>
<gene>
    <name evidence="1" type="ORF">Vadar_004533</name>
</gene>
<keyword evidence="2" id="KW-1185">Reference proteome</keyword>
<sequence>MRNSGKKPFARKVLPHLIQSMGMIMESDIRAAFVQVFFSAVYHLKSTVLPYASKLLKVSLKSLTDGSDKENVAGAKLMASLMASEEAILESITGGLLDARTILSSISSSDTSPDTSPEVQQMASSSNHSSSSSTGDHGWPVCNADRGFPKEEEEVHQRHTYRATNFVAHWKRHMVLRAMKITNVTEVQRSNEQAEINEEIH</sequence>
<dbReference type="EMBL" id="CM037161">
    <property type="protein sequence ID" value="KAH7853596.1"/>
    <property type="molecule type" value="Genomic_DNA"/>
</dbReference>
<dbReference type="Proteomes" id="UP000828048">
    <property type="component" value="Chromosome 11"/>
</dbReference>
<evidence type="ECO:0000313" key="1">
    <source>
        <dbReference type="EMBL" id="KAH7853596.1"/>
    </source>
</evidence>
<protein>
    <submittedName>
        <fullName evidence="1">Uncharacterized protein</fullName>
    </submittedName>
</protein>
<organism evidence="1 2">
    <name type="scientific">Vaccinium darrowii</name>
    <dbReference type="NCBI Taxonomy" id="229202"/>
    <lineage>
        <taxon>Eukaryota</taxon>
        <taxon>Viridiplantae</taxon>
        <taxon>Streptophyta</taxon>
        <taxon>Embryophyta</taxon>
        <taxon>Tracheophyta</taxon>
        <taxon>Spermatophyta</taxon>
        <taxon>Magnoliopsida</taxon>
        <taxon>eudicotyledons</taxon>
        <taxon>Gunneridae</taxon>
        <taxon>Pentapetalae</taxon>
        <taxon>asterids</taxon>
        <taxon>Ericales</taxon>
        <taxon>Ericaceae</taxon>
        <taxon>Vaccinioideae</taxon>
        <taxon>Vaccinieae</taxon>
        <taxon>Vaccinium</taxon>
    </lineage>
</organism>
<evidence type="ECO:0000313" key="2">
    <source>
        <dbReference type="Proteomes" id="UP000828048"/>
    </source>
</evidence>
<accession>A0ACB7YJ46</accession>